<organism evidence="2 3">
    <name type="scientific">Oceanibacterium hippocampi</name>
    <dbReference type="NCBI Taxonomy" id="745714"/>
    <lineage>
        <taxon>Bacteria</taxon>
        <taxon>Pseudomonadati</taxon>
        <taxon>Pseudomonadota</taxon>
        <taxon>Alphaproteobacteria</taxon>
        <taxon>Sneathiellales</taxon>
        <taxon>Sneathiellaceae</taxon>
        <taxon>Oceanibacterium</taxon>
    </lineage>
</organism>
<dbReference type="AlphaFoldDB" id="A0A1Y5TLG8"/>
<evidence type="ECO:0000313" key="2">
    <source>
        <dbReference type="EMBL" id="SLN63172.1"/>
    </source>
</evidence>
<reference evidence="2 3" key="1">
    <citation type="submission" date="2017-03" db="EMBL/GenBank/DDBJ databases">
        <authorList>
            <person name="Afonso C.L."/>
            <person name="Miller P.J."/>
            <person name="Scott M.A."/>
            <person name="Spackman E."/>
            <person name="Goraichik I."/>
            <person name="Dimitrov K.M."/>
            <person name="Suarez D.L."/>
            <person name="Swayne D.E."/>
        </authorList>
    </citation>
    <scope>NUCLEOTIDE SEQUENCE [LARGE SCALE GENOMIC DNA]</scope>
    <source>
        <strain evidence="2 3">CECT 7691</strain>
    </source>
</reference>
<dbReference type="CDD" id="cd05252">
    <property type="entry name" value="CDP_GD_SDR_e"/>
    <property type="match status" value="1"/>
</dbReference>
<evidence type="ECO:0000313" key="3">
    <source>
        <dbReference type="Proteomes" id="UP000193200"/>
    </source>
</evidence>
<accession>A0A1Y5TLG8</accession>
<keyword evidence="3" id="KW-1185">Reference proteome</keyword>
<dbReference type="InterPro" id="IPR036291">
    <property type="entry name" value="NAD(P)-bd_dom_sf"/>
</dbReference>
<keyword evidence="2" id="KW-0456">Lyase</keyword>
<dbReference type="InterPro" id="IPR016040">
    <property type="entry name" value="NAD(P)-bd_dom"/>
</dbReference>
<name>A0A1Y5TLG8_9PROT</name>
<dbReference type="EMBL" id="FWFR01000002">
    <property type="protein sequence ID" value="SLN63172.1"/>
    <property type="molecule type" value="Genomic_DNA"/>
</dbReference>
<dbReference type="Gene3D" id="3.90.25.10">
    <property type="entry name" value="UDP-galactose 4-epimerase, domain 1"/>
    <property type="match status" value="1"/>
</dbReference>
<dbReference type="Gene3D" id="3.40.50.720">
    <property type="entry name" value="NAD(P)-binding Rossmann-like Domain"/>
    <property type="match status" value="1"/>
</dbReference>
<dbReference type="PANTHER" id="PTHR43000">
    <property type="entry name" value="DTDP-D-GLUCOSE 4,6-DEHYDRATASE-RELATED"/>
    <property type="match status" value="1"/>
</dbReference>
<dbReference type="OrthoDB" id="9801785at2"/>
<sequence>MHGHAPDPGFWRGRRVFLTGHTGFKGAWLTVLLHRLGAVVTGYSLAPVPAPSLYELAGTGALLAGEHIADIRDADRLASALVASRADTVLHLAAQALVRESYRDPLETFSTNVMGTANLLEAVRRAGEQVRAVVVVTTDKCYENAETGRAYRESDPLGGHDPYSASKACAEIVTQSMRRSFFGPAGAACGIASARAGNVIGGGDFATDRLVPDFVRARVADRVMAIRNPAAVRPWQHVLEPLNGYLLLAERLAGPVVADFAEAWNFGPDLEACVPVERLVSLAESDWPGKPVVRVARDGEPHEATLLMLDTGKAQARLDWRPRWSLEETIAETLAWYRAWHEGGDPLAACREQIDAYLGDGKKG</sequence>
<dbReference type="InParanoid" id="A0A1Y5TLG8"/>
<dbReference type="Pfam" id="PF16363">
    <property type="entry name" value="GDP_Man_Dehyd"/>
    <property type="match status" value="1"/>
</dbReference>
<dbReference type="GO" id="GO:0047733">
    <property type="term" value="F:CDP-glucose 4,6-dehydratase activity"/>
    <property type="evidence" value="ECO:0007669"/>
    <property type="project" value="UniProtKB-EC"/>
</dbReference>
<dbReference type="InterPro" id="IPR013445">
    <property type="entry name" value="CDP_4_6_deHydtase"/>
</dbReference>
<evidence type="ECO:0000259" key="1">
    <source>
        <dbReference type="Pfam" id="PF16363"/>
    </source>
</evidence>
<gene>
    <name evidence="2" type="primary">rfbG</name>
    <name evidence="2" type="ORF">OCH7691_02823</name>
</gene>
<dbReference type="Proteomes" id="UP000193200">
    <property type="component" value="Unassembled WGS sequence"/>
</dbReference>
<feature type="domain" description="NAD(P)-binding" evidence="1">
    <location>
        <begin position="18"/>
        <end position="333"/>
    </location>
</feature>
<protein>
    <submittedName>
        <fullName evidence="2">CDP-glucose 4,6-dehydratase</fullName>
        <ecNumber evidence="2">4.2.1.45</ecNumber>
    </submittedName>
</protein>
<dbReference type="RefSeq" id="WP_085884480.1">
    <property type="nucleotide sequence ID" value="NZ_FWFR01000002.1"/>
</dbReference>
<dbReference type="NCBIfam" id="TIGR02622">
    <property type="entry name" value="CDP_4_6_dhtase"/>
    <property type="match status" value="1"/>
</dbReference>
<dbReference type="EC" id="4.2.1.45" evidence="2"/>
<proteinExistence type="predicted"/>
<dbReference type="SUPFAM" id="SSF51735">
    <property type="entry name" value="NAD(P)-binding Rossmann-fold domains"/>
    <property type="match status" value="1"/>
</dbReference>